<feature type="coiled-coil region" evidence="2">
    <location>
        <begin position="67"/>
        <end position="115"/>
    </location>
</feature>
<reference evidence="3 4" key="1">
    <citation type="submission" date="2015-04" db="EMBL/GenBank/DDBJ databases">
        <authorList>
            <person name="Syromyatnikov M.Y."/>
            <person name="Popov V.N."/>
        </authorList>
    </citation>
    <scope>NUCLEOTIDE SEQUENCE [LARGE SCALE GENOMIC DNA]</scope>
</reference>
<name>A0A1J1IY85_9DIPT</name>
<dbReference type="EMBL" id="CVRI01000064">
    <property type="protein sequence ID" value="CRL05119.1"/>
    <property type="molecule type" value="Genomic_DNA"/>
</dbReference>
<evidence type="ECO:0000256" key="2">
    <source>
        <dbReference type="SAM" id="Coils"/>
    </source>
</evidence>
<protein>
    <submittedName>
        <fullName evidence="3">CLUMA_CG018201, isoform A</fullName>
    </submittedName>
</protein>
<dbReference type="PANTHER" id="PTHR32083">
    <property type="entry name" value="CILIA AND FLAGELLA-ASSOCIATED PROTEIN 58-RELATED"/>
    <property type="match status" value="1"/>
</dbReference>
<sequence>MSQINDEVSQLSFYKHEYNVAIKKLKELKVAYDRSHEKEIELRDCYMKSKKQAEETSNKLFNKIAEFSNVTKLNKKLEKQISELQQELERIKKALDLSRREIREVRRENKNCKDALRENDVRFVDMKNQMDKLLRERDLIANQMMRKTDEANLLEHQQITLQAVIERSNGMYMERVQDIKLMKNEILNLRSQCNLLKRTLQSTADMRHEVFKLHLKLNQERINSKVLKTEMITPLNTHRWRKLKTFDTKRGDLLEKYRRLQRLSLIKSTKIVNFEETIKVLNERISLLESRCNPKLIVDTQEKLLMTRSQLDVTKKRMKTAIVLAQASETDLTCKDQIIAQLKDEINDVKIQFYKERKENSKLLEKLREVKEIPKKNTEKKIS</sequence>
<dbReference type="AlphaFoldDB" id="A0A1J1IY85"/>
<proteinExistence type="predicted"/>
<dbReference type="Proteomes" id="UP000183832">
    <property type="component" value="Unassembled WGS sequence"/>
</dbReference>
<evidence type="ECO:0000313" key="3">
    <source>
        <dbReference type="EMBL" id="CRL05119.1"/>
    </source>
</evidence>
<evidence type="ECO:0000313" key="4">
    <source>
        <dbReference type="Proteomes" id="UP000183832"/>
    </source>
</evidence>
<evidence type="ECO:0000256" key="1">
    <source>
        <dbReference type="ARBA" id="ARBA00023054"/>
    </source>
</evidence>
<dbReference type="PANTHER" id="PTHR32083:SF0">
    <property type="entry name" value="CILIA AND FLAGELLA-ASSOCIATED PROTEIN 58"/>
    <property type="match status" value="1"/>
</dbReference>
<accession>A0A1J1IY85</accession>
<dbReference type="GO" id="GO:0005856">
    <property type="term" value="C:cytoskeleton"/>
    <property type="evidence" value="ECO:0007669"/>
    <property type="project" value="TreeGrafter"/>
</dbReference>
<keyword evidence="4" id="KW-1185">Reference proteome</keyword>
<dbReference type="OrthoDB" id="264785at2759"/>
<keyword evidence="1 2" id="KW-0175">Coiled coil</keyword>
<gene>
    <name evidence="3" type="ORF">CLUMA_CG018201</name>
</gene>
<organism evidence="3 4">
    <name type="scientific">Clunio marinus</name>
    <dbReference type="NCBI Taxonomy" id="568069"/>
    <lineage>
        <taxon>Eukaryota</taxon>
        <taxon>Metazoa</taxon>
        <taxon>Ecdysozoa</taxon>
        <taxon>Arthropoda</taxon>
        <taxon>Hexapoda</taxon>
        <taxon>Insecta</taxon>
        <taxon>Pterygota</taxon>
        <taxon>Neoptera</taxon>
        <taxon>Endopterygota</taxon>
        <taxon>Diptera</taxon>
        <taxon>Nematocera</taxon>
        <taxon>Chironomoidea</taxon>
        <taxon>Chironomidae</taxon>
        <taxon>Clunio</taxon>
    </lineage>
</organism>
<dbReference type="STRING" id="568069.A0A1J1IY85"/>